<evidence type="ECO:0000313" key="2">
    <source>
        <dbReference type="Proteomes" id="UP000276133"/>
    </source>
</evidence>
<evidence type="ECO:0000313" key="1">
    <source>
        <dbReference type="EMBL" id="RMZ98625.1"/>
    </source>
</evidence>
<organism evidence="1 2">
    <name type="scientific">Brachionus plicatilis</name>
    <name type="common">Marine rotifer</name>
    <name type="synonym">Brachionus muelleri</name>
    <dbReference type="NCBI Taxonomy" id="10195"/>
    <lineage>
        <taxon>Eukaryota</taxon>
        <taxon>Metazoa</taxon>
        <taxon>Spiralia</taxon>
        <taxon>Gnathifera</taxon>
        <taxon>Rotifera</taxon>
        <taxon>Eurotatoria</taxon>
        <taxon>Monogononta</taxon>
        <taxon>Pseudotrocha</taxon>
        <taxon>Ploima</taxon>
        <taxon>Brachionidae</taxon>
        <taxon>Brachionus</taxon>
    </lineage>
</organism>
<keyword evidence="2" id="KW-1185">Reference proteome</keyword>
<gene>
    <name evidence="1" type="ORF">BpHYR1_049839</name>
</gene>
<comment type="caution">
    <text evidence="1">The sequence shown here is derived from an EMBL/GenBank/DDBJ whole genome shotgun (WGS) entry which is preliminary data.</text>
</comment>
<dbReference type="Proteomes" id="UP000276133">
    <property type="component" value="Unassembled WGS sequence"/>
</dbReference>
<reference evidence="1 2" key="1">
    <citation type="journal article" date="2018" name="Sci. Rep.">
        <title>Genomic signatures of local adaptation to the degree of environmental predictability in rotifers.</title>
        <authorList>
            <person name="Franch-Gras L."/>
            <person name="Hahn C."/>
            <person name="Garcia-Roger E.M."/>
            <person name="Carmona M.J."/>
            <person name="Serra M."/>
            <person name="Gomez A."/>
        </authorList>
    </citation>
    <scope>NUCLEOTIDE SEQUENCE [LARGE SCALE GENOMIC DNA]</scope>
    <source>
        <strain evidence="1">HYR1</strain>
    </source>
</reference>
<proteinExistence type="predicted"/>
<protein>
    <submittedName>
        <fullName evidence="1">Uncharacterized protein</fullName>
    </submittedName>
</protein>
<dbReference type="EMBL" id="REGN01010660">
    <property type="protein sequence ID" value="RMZ98625.1"/>
    <property type="molecule type" value="Genomic_DNA"/>
</dbReference>
<dbReference type="AlphaFoldDB" id="A0A3M7PHM2"/>
<accession>A0A3M7PHM2</accession>
<name>A0A3M7PHM2_BRAPC</name>
<sequence>MNISQKFFYNCKFFRVEKLLRNNDLSCLTLQKNKLIIKFGQIDKIFFVRQTQQQPKFGSHENSWWNNMFRDRELSS</sequence>